<reference evidence="1 2" key="1">
    <citation type="submission" date="2022-11" db="EMBL/GenBank/DDBJ databases">
        <title>Study of microbial diversity in lake waters.</title>
        <authorList>
            <person name="Zhang J."/>
        </authorList>
    </citation>
    <scope>NUCLEOTIDE SEQUENCE [LARGE SCALE GENOMIC DNA]</scope>
    <source>
        <strain evidence="1 2">DT12</strain>
    </source>
</reference>
<dbReference type="InterPro" id="IPR013367">
    <property type="entry name" value="Flagellar_put"/>
</dbReference>
<dbReference type="RefSeq" id="WP_267149766.1">
    <property type="nucleotide sequence ID" value="NZ_JAPMLT010000001.1"/>
</dbReference>
<protein>
    <recommendedName>
        <fullName evidence="3">Flagellar biosynthesis protein</fullName>
    </recommendedName>
</protein>
<proteinExistence type="predicted"/>
<dbReference type="Proteomes" id="UP001208017">
    <property type="component" value="Unassembled WGS sequence"/>
</dbReference>
<dbReference type="NCBIfam" id="TIGR02530">
    <property type="entry name" value="flg_new"/>
    <property type="match status" value="1"/>
</dbReference>
<gene>
    <name evidence="1" type="ORF">OS242_00885</name>
</gene>
<name>A0ABT3WYY6_9BACL</name>
<dbReference type="Pfam" id="PF12611">
    <property type="entry name" value="Flagellar_put"/>
    <property type="match status" value="1"/>
</dbReference>
<evidence type="ECO:0000313" key="2">
    <source>
        <dbReference type="Proteomes" id="UP001208017"/>
    </source>
</evidence>
<evidence type="ECO:0000313" key="1">
    <source>
        <dbReference type="EMBL" id="MCX7568521.1"/>
    </source>
</evidence>
<accession>A0ABT3WYY6</accession>
<keyword evidence="2" id="KW-1185">Reference proteome</keyword>
<comment type="caution">
    <text evidence="1">The sequence shown here is derived from an EMBL/GenBank/DDBJ whole genome shotgun (WGS) entry which is preliminary data.</text>
</comment>
<organism evidence="1 2">
    <name type="scientific">Tumebacillus lacus</name>
    <dbReference type="NCBI Taxonomy" id="2995335"/>
    <lineage>
        <taxon>Bacteria</taxon>
        <taxon>Bacillati</taxon>
        <taxon>Bacillota</taxon>
        <taxon>Bacilli</taxon>
        <taxon>Bacillales</taxon>
        <taxon>Alicyclobacillaceae</taxon>
        <taxon>Tumebacillus</taxon>
    </lineage>
</organism>
<dbReference type="EMBL" id="JAPMLT010000001">
    <property type="protein sequence ID" value="MCX7568521.1"/>
    <property type="molecule type" value="Genomic_DNA"/>
</dbReference>
<evidence type="ECO:0008006" key="3">
    <source>
        <dbReference type="Google" id="ProtNLM"/>
    </source>
</evidence>
<sequence length="131" mass="14243">MSQDHFLRPVSLPVSPPNGLALKKGGLSGTPPVSFQDELNKALQSQAQVVTFSAHAMERLRSRNIRLTQDDLVRLGNAVDKAAAKGGRESLVVYKDTAYVISIKNRTVITAVDTAHMKDHVFTQIDSAVFA</sequence>